<dbReference type="GO" id="GO:0003690">
    <property type="term" value="F:double-stranded DNA binding"/>
    <property type="evidence" value="ECO:0007669"/>
    <property type="project" value="TreeGrafter"/>
</dbReference>
<protein>
    <recommendedName>
        <fullName evidence="1">SET domain-containing protein</fullName>
    </recommendedName>
</protein>
<feature type="domain" description="SET" evidence="1">
    <location>
        <begin position="25"/>
        <end position="142"/>
    </location>
</feature>
<dbReference type="PANTHER" id="PTHR45660">
    <property type="entry name" value="HISTONE-LYSINE N-METHYLTRANSFERASE SETMAR"/>
    <property type="match status" value="1"/>
</dbReference>
<proteinExistence type="predicted"/>
<dbReference type="InterPro" id="IPR046341">
    <property type="entry name" value="SET_dom_sf"/>
</dbReference>
<evidence type="ECO:0000259" key="1">
    <source>
        <dbReference type="PROSITE" id="PS50280"/>
    </source>
</evidence>
<dbReference type="SMART" id="SM00317">
    <property type="entry name" value="SET"/>
    <property type="match status" value="1"/>
</dbReference>
<dbReference type="Gene3D" id="2.170.270.10">
    <property type="entry name" value="SET domain"/>
    <property type="match status" value="1"/>
</dbReference>
<evidence type="ECO:0000313" key="2">
    <source>
        <dbReference type="EMBL" id="KAK9836102.1"/>
    </source>
</evidence>
<dbReference type="AlphaFoldDB" id="A0AAW1RS10"/>
<dbReference type="Pfam" id="PF00856">
    <property type="entry name" value="SET"/>
    <property type="match status" value="1"/>
</dbReference>
<dbReference type="SUPFAM" id="SSF82199">
    <property type="entry name" value="SET domain"/>
    <property type="match status" value="1"/>
</dbReference>
<dbReference type="GO" id="GO:0042054">
    <property type="term" value="F:histone methyltransferase activity"/>
    <property type="evidence" value="ECO:0007669"/>
    <property type="project" value="TreeGrafter"/>
</dbReference>
<comment type="caution">
    <text evidence="2">The sequence shown here is derived from an EMBL/GenBank/DDBJ whole genome shotgun (WGS) entry which is preliminary data.</text>
</comment>
<sequence>MSVEFHEGQLHLQWVPTSGRTCGAEAIQVRPCGDECGRGAFALQRIKRGTCIGEYEGELLDEEHFWARYPSGTADYCMRIDRTWTLDALARAGDDSTFSACFINHSRQRWNVRRRIYRRDRRILLFTARDIAEHEELLLDYGSQFWHGREHQEIL</sequence>
<accession>A0AAW1RS10</accession>
<dbReference type="PANTHER" id="PTHR45660:SF46">
    <property type="entry name" value="HISTONE-LYSINE N-METHYLTRANSFERASE, H3 LYSINE-9 SPECIFIC SUVH6"/>
    <property type="match status" value="1"/>
</dbReference>
<gene>
    <name evidence="2" type="ORF">WJX81_001391</name>
</gene>
<reference evidence="2 3" key="1">
    <citation type="journal article" date="2024" name="Nat. Commun.">
        <title>Phylogenomics reveals the evolutionary origins of lichenization in chlorophyte algae.</title>
        <authorList>
            <person name="Puginier C."/>
            <person name="Libourel C."/>
            <person name="Otte J."/>
            <person name="Skaloud P."/>
            <person name="Haon M."/>
            <person name="Grisel S."/>
            <person name="Petersen M."/>
            <person name="Berrin J.G."/>
            <person name="Delaux P.M."/>
            <person name="Dal Grande F."/>
            <person name="Keller J."/>
        </authorList>
    </citation>
    <scope>NUCLEOTIDE SEQUENCE [LARGE SCALE GENOMIC DNA]</scope>
    <source>
        <strain evidence="2 3">SAG 245.80</strain>
    </source>
</reference>
<dbReference type="InterPro" id="IPR001214">
    <property type="entry name" value="SET_dom"/>
</dbReference>
<evidence type="ECO:0000313" key="3">
    <source>
        <dbReference type="Proteomes" id="UP001445335"/>
    </source>
</evidence>
<keyword evidence="3" id="KW-1185">Reference proteome</keyword>
<dbReference type="EMBL" id="JALJOU010000026">
    <property type="protein sequence ID" value="KAK9836102.1"/>
    <property type="molecule type" value="Genomic_DNA"/>
</dbReference>
<dbReference type="Proteomes" id="UP001445335">
    <property type="component" value="Unassembled WGS sequence"/>
</dbReference>
<dbReference type="PROSITE" id="PS50280">
    <property type="entry name" value="SET"/>
    <property type="match status" value="1"/>
</dbReference>
<dbReference type="InterPro" id="IPR051357">
    <property type="entry name" value="H3K9_HMTase_SUVAR3-9"/>
</dbReference>
<organism evidence="2 3">
    <name type="scientific">Elliptochloris bilobata</name>
    <dbReference type="NCBI Taxonomy" id="381761"/>
    <lineage>
        <taxon>Eukaryota</taxon>
        <taxon>Viridiplantae</taxon>
        <taxon>Chlorophyta</taxon>
        <taxon>core chlorophytes</taxon>
        <taxon>Trebouxiophyceae</taxon>
        <taxon>Trebouxiophyceae incertae sedis</taxon>
        <taxon>Elliptochloris clade</taxon>
        <taxon>Elliptochloris</taxon>
    </lineage>
</organism>
<name>A0AAW1RS10_9CHLO</name>